<proteinExistence type="predicted"/>
<keyword evidence="2" id="KW-1185">Reference proteome</keyword>
<sequence>MLMTTGIFVSVLLNLVPDMKPVSTHKPRLNLLIDFYRVHSS</sequence>
<organism evidence="1 2">
    <name type="scientific">Salix purpurea</name>
    <name type="common">Purple osier willow</name>
    <dbReference type="NCBI Taxonomy" id="77065"/>
    <lineage>
        <taxon>Eukaryota</taxon>
        <taxon>Viridiplantae</taxon>
        <taxon>Streptophyta</taxon>
        <taxon>Embryophyta</taxon>
        <taxon>Tracheophyta</taxon>
        <taxon>Spermatophyta</taxon>
        <taxon>Magnoliopsida</taxon>
        <taxon>eudicotyledons</taxon>
        <taxon>Gunneridae</taxon>
        <taxon>Pentapetalae</taxon>
        <taxon>rosids</taxon>
        <taxon>fabids</taxon>
        <taxon>Malpighiales</taxon>
        <taxon>Salicaceae</taxon>
        <taxon>Saliceae</taxon>
        <taxon>Salix</taxon>
    </lineage>
</organism>
<name>A0A9Q0VSU8_SALPP</name>
<dbReference type="Proteomes" id="UP001151532">
    <property type="component" value="Chromosome 16"/>
</dbReference>
<dbReference type="AlphaFoldDB" id="A0A9Q0VSU8"/>
<evidence type="ECO:0000313" key="2">
    <source>
        <dbReference type="Proteomes" id="UP001151532"/>
    </source>
</evidence>
<accession>A0A9Q0VSU8</accession>
<dbReference type="EMBL" id="JAPFFK010000007">
    <property type="protein sequence ID" value="KAJ6753948.1"/>
    <property type="molecule type" value="Genomic_DNA"/>
</dbReference>
<protein>
    <submittedName>
        <fullName evidence="1">Uncharacterized protein</fullName>
    </submittedName>
</protein>
<gene>
    <name evidence="1" type="ORF">OIU79_026726</name>
</gene>
<reference evidence="1" key="1">
    <citation type="submission" date="2022-11" db="EMBL/GenBank/DDBJ databases">
        <authorList>
            <person name="Hyden B.L."/>
            <person name="Feng K."/>
            <person name="Yates T."/>
            <person name="Jawdy S."/>
            <person name="Smart L.B."/>
            <person name="Muchero W."/>
        </authorList>
    </citation>
    <scope>NUCLEOTIDE SEQUENCE</scope>
    <source>
        <tissue evidence="1">Shoot tip</tissue>
    </source>
</reference>
<evidence type="ECO:0000313" key="1">
    <source>
        <dbReference type="EMBL" id="KAJ6753948.1"/>
    </source>
</evidence>
<reference evidence="1" key="2">
    <citation type="journal article" date="2023" name="Int. J. Mol. Sci.">
        <title>De Novo Assembly and Annotation of 11 Diverse Shrub Willow (Salix) Genomes Reveals Novel Gene Organization in Sex-Linked Regions.</title>
        <authorList>
            <person name="Hyden B."/>
            <person name="Feng K."/>
            <person name="Yates T.B."/>
            <person name="Jawdy S."/>
            <person name="Cereghino C."/>
            <person name="Smart L.B."/>
            <person name="Muchero W."/>
        </authorList>
    </citation>
    <scope>NUCLEOTIDE SEQUENCE</scope>
    <source>
        <tissue evidence="1">Shoot tip</tissue>
    </source>
</reference>
<comment type="caution">
    <text evidence="1">The sequence shown here is derived from an EMBL/GenBank/DDBJ whole genome shotgun (WGS) entry which is preliminary data.</text>
</comment>
<feature type="non-terminal residue" evidence="1">
    <location>
        <position position="41"/>
    </location>
</feature>